<keyword evidence="2" id="KW-1185">Reference proteome</keyword>
<sequence>EGYFALAIIQGNVTLIHVPNTTFYSALTPIEVTVFQYEFAAIFRLLESRTLHPSDVEFLEKIDHSKVYYEGGEQLVLDRSVRQRMSQHDSQRRRRR</sequence>
<name>A0A9P5NB24_GYMJU</name>
<organism evidence="1 2">
    <name type="scientific">Gymnopilus junonius</name>
    <name type="common">Spectacular rustgill mushroom</name>
    <name type="synonym">Gymnopilus spectabilis subsp. junonius</name>
    <dbReference type="NCBI Taxonomy" id="109634"/>
    <lineage>
        <taxon>Eukaryota</taxon>
        <taxon>Fungi</taxon>
        <taxon>Dikarya</taxon>
        <taxon>Basidiomycota</taxon>
        <taxon>Agaricomycotina</taxon>
        <taxon>Agaricomycetes</taxon>
        <taxon>Agaricomycetidae</taxon>
        <taxon>Agaricales</taxon>
        <taxon>Agaricineae</taxon>
        <taxon>Hymenogastraceae</taxon>
        <taxon>Gymnopilus</taxon>
    </lineage>
</organism>
<gene>
    <name evidence="1" type="ORF">CPB84DRAFT_1690911</name>
</gene>
<evidence type="ECO:0000313" key="1">
    <source>
        <dbReference type="EMBL" id="KAF8873175.1"/>
    </source>
</evidence>
<evidence type="ECO:0000313" key="2">
    <source>
        <dbReference type="Proteomes" id="UP000724874"/>
    </source>
</evidence>
<protein>
    <submittedName>
        <fullName evidence="1">Uncharacterized protein</fullName>
    </submittedName>
</protein>
<dbReference type="Proteomes" id="UP000724874">
    <property type="component" value="Unassembled WGS sequence"/>
</dbReference>
<proteinExistence type="predicted"/>
<reference evidence="1" key="1">
    <citation type="submission" date="2020-11" db="EMBL/GenBank/DDBJ databases">
        <authorList>
            <consortium name="DOE Joint Genome Institute"/>
            <person name="Ahrendt S."/>
            <person name="Riley R."/>
            <person name="Andreopoulos W."/>
            <person name="LaButti K."/>
            <person name="Pangilinan J."/>
            <person name="Ruiz-duenas F.J."/>
            <person name="Barrasa J.M."/>
            <person name="Sanchez-Garcia M."/>
            <person name="Camarero S."/>
            <person name="Miyauchi S."/>
            <person name="Serrano A."/>
            <person name="Linde D."/>
            <person name="Babiker R."/>
            <person name="Drula E."/>
            <person name="Ayuso-Fernandez I."/>
            <person name="Pacheco R."/>
            <person name="Padilla G."/>
            <person name="Ferreira P."/>
            <person name="Barriuso J."/>
            <person name="Kellner H."/>
            <person name="Castanera R."/>
            <person name="Alfaro M."/>
            <person name="Ramirez L."/>
            <person name="Pisabarro A.G."/>
            <person name="Kuo A."/>
            <person name="Tritt A."/>
            <person name="Lipzen A."/>
            <person name="He G."/>
            <person name="Yan M."/>
            <person name="Ng V."/>
            <person name="Cullen D."/>
            <person name="Martin F."/>
            <person name="Rosso M.-N."/>
            <person name="Henrissat B."/>
            <person name="Hibbett D."/>
            <person name="Martinez A.T."/>
            <person name="Grigoriev I.V."/>
        </authorList>
    </citation>
    <scope>NUCLEOTIDE SEQUENCE</scope>
    <source>
        <strain evidence="1">AH 44721</strain>
    </source>
</reference>
<accession>A0A9P5NB24</accession>
<feature type="non-terminal residue" evidence="1">
    <location>
        <position position="1"/>
    </location>
</feature>
<comment type="caution">
    <text evidence="1">The sequence shown here is derived from an EMBL/GenBank/DDBJ whole genome shotgun (WGS) entry which is preliminary data.</text>
</comment>
<dbReference type="AlphaFoldDB" id="A0A9P5NB24"/>
<dbReference type="EMBL" id="JADNYJ010000245">
    <property type="protein sequence ID" value="KAF8873175.1"/>
    <property type="molecule type" value="Genomic_DNA"/>
</dbReference>